<dbReference type="GO" id="GO:0005829">
    <property type="term" value="C:cytosol"/>
    <property type="evidence" value="ECO:0007669"/>
    <property type="project" value="TreeGrafter"/>
</dbReference>
<evidence type="ECO:0000256" key="3">
    <source>
        <dbReference type="ARBA" id="ARBA00023027"/>
    </source>
</evidence>
<dbReference type="SUPFAM" id="SSF52283">
    <property type="entry name" value="Formate/glycerate dehydrogenase catalytic domain-like"/>
    <property type="match status" value="1"/>
</dbReference>
<name>A0A9X1ZJK3_9GAMM</name>
<dbReference type="AlphaFoldDB" id="A0A9X1ZJK3"/>
<comment type="similarity">
    <text evidence="1 4">Belongs to the D-isomer specific 2-hydroxyacid dehydrogenase family.</text>
</comment>
<dbReference type="SUPFAM" id="SSF51735">
    <property type="entry name" value="NAD(P)-binding Rossmann-fold domains"/>
    <property type="match status" value="1"/>
</dbReference>
<protein>
    <submittedName>
        <fullName evidence="7">D-glycerate dehydrogenase</fullName>
    </submittedName>
</protein>
<dbReference type="Proteomes" id="UP001139333">
    <property type="component" value="Unassembled WGS sequence"/>
</dbReference>
<comment type="caution">
    <text evidence="7">The sequence shown here is derived from an EMBL/GenBank/DDBJ whole genome shotgun (WGS) entry which is preliminary data.</text>
</comment>
<dbReference type="GO" id="GO:0016618">
    <property type="term" value="F:hydroxypyruvate reductase [NAD(P)H] activity"/>
    <property type="evidence" value="ECO:0007669"/>
    <property type="project" value="TreeGrafter"/>
</dbReference>
<feature type="domain" description="D-isomer specific 2-hydroxyacid dehydrogenase NAD-binding" evidence="6">
    <location>
        <begin position="102"/>
        <end position="275"/>
    </location>
</feature>
<dbReference type="FunFam" id="3.40.50.720:FF:000203">
    <property type="entry name" value="D-3-phosphoglycerate dehydrogenase (SerA)"/>
    <property type="match status" value="1"/>
</dbReference>
<reference evidence="7" key="1">
    <citation type="submission" date="2022-01" db="EMBL/GenBank/DDBJ databases">
        <title>Whole genome-based taxonomy of the Shewanellaceae.</title>
        <authorList>
            <person name="Martin-Rodriguez A.J."/>
        </authorList>
    </citation>
    <scope>NUCLEOTIDE SEQUENCE</scope>
    <source>
        <strain evidence="7">DSM 16422</strain>
    </source>
</reference>
<dbReference type="EMBL" id="JAKIKP010000005">
    <property type="protein sequence ID" value="MCL1142706.1"/>
    <property type="molecule type" value="Genomic_DNA"/>
</dbReference>
<evidence type="ECO:0000313" key="8">
    <source>
        <dbReference type="Proteomes" id="UP001139333"/>
    </source>
</evidence>
<evidence type="ECO:0000259" key="6">
    <source>
        <dbReference type="Pfam" id="PF02826"/>
    </source>
</evidence>
<accession>A0A9X1ZJK3</accession>
<gene>
    <name evidence="7" type="ORF">L2672_08395</name>
</gene>
<keyword evidence="8" id="KW-1185">Reference proteome</keyword>
<dbReference type="PANTHER" id="PTHR10996">
    <property type="entry name" value="2-HYDROXYACID DEHYDROGENASE-RELATED"/>
    <property type="match status" value="1"/>
</dbReference>
<dbReference type="PANTHER" id="PTHR10996:SF283">
    <property type="entry name" value="GLYOXYLATE_HYDROXYPYRUVATE REDUCTASE B"/>
    <property type="match status" value="1"/>
</dbReference>
<dbReference type="InterPro" id="IPR029753">
    <property type="entry name" value="D-isomer_DH_CS"/>
</dbReference>
<dbReference type="Pfam" id="PF00389">
    <property type="entry name" value="2-Hacid_dh"/>
    <property type="match status" value="1"/>
</dbReference>
<dbReference type="Pfam" id="PF02826">
    <property type="entry name" value="2-Hacid_dh_C"/>
    <property type="match status" value="1"/>
</dbReference>
<dbReference type="InterPro" id="IPR050223">
    <property type="entry name" value="D-isomer_2-hydroxyacid_DH"/>
</dbReference>
<keyword evidence="3" id="KW-0520">NAD</keyword>
<dbReference type="CDD" id="cd05301">
    <property type="entry name" value="GDH"/>
    <property type="match status" value="1"/>
</dbReference>
<keyword evidence="2 4" id="KW-0560">Oxidoreductase</keyword>
<sequence length="306" mass="32769">MSKPVLLLMSPFPANFIAALKQVGEVISIAEHPSGYLDADIVVTTPMGKISAEFIANLPDKVGLIASVGVGLDHIDVEAAHTHNIQVSNTPVVTEDTADLTMALLLSTCRQLFVNQQLLLQDKWQSSTLSHRVHGKTLGIIGFGAIGQAVAKRAAGFGMDIFYTGPRQKPEAQALNARFVESVDELLQQADIVSLHCALSEQTKHIINQHNLAKMKPSAVLINTGRGELVDEQALISALENGTIAAAGLDVYEHEPTVPEALKALSNVTLLPHIGSATTECRMEMAHCVISNIVQYVKTGKATNLC</sequence>
<dbReference type="PROSITE" id="PS00671">
    <property type="entry name" value="D_2_HYDROXYACID_DH_3"/>
    <property type="match status" value="1"/>
</dbReference>
<feature type="domain" description="D-isomer specific 2-hydroxyacid dehydrogenase catalytic" evidence="5">
    <location>
        <begin position="35"/>
        <end position="304"/>
    </location>
</feature>
<dbReference type="InterPro" id="IPR006139">
    <property type="entry name" value="D-isomer_2_OHA_DH_cat_dom"/>
</dbReference>
<evidence type="ECO:0000256" key="1">
    <source>
        <dbReference type="ARBA" id="ARBA00005854"/>
    </source>
</evidence>
<dbReference type="GO" id="GO:0051287">
    <property type="term" value="F:NAD binding"/>
    <property type="evidence" value="ECO:0007669"/>
    <property type="project" value="InterPro"/>
</dbReference>
<dbReference type="Gene3D" id="3.40.50.720">
    <property type="entry name" value="NAD(P)-binding Rossmann-like Domain"/>
    <property type="match status" value="2"/>
</dbReference>
<dbReference type="InterPro" id="IPR006140">
    <property type="entry name" value="D-isomer_DH_NAD-bd"/>
</dbReference>
<dbReference type="RefSeq" id="WP_248995392.1">
    <property type="nucleotide sequence ID" value="NZ_JAKIKP010000005.1"/>
</dbReference>
<dbReference type="GO" id="GO:0030267">
    <property type="term" value="F:glyoxylate reductase (NADPH) activity"/>
    <property type="evidence" value="ECO:0007669"/>
    <property type="project" value="TreeGrafter"/>
</dbReference>
<dbReference type="InterPro" id="IPR036291">
    <property type="entry name" value="NAD(P)-bd_dom_sf"/>
</dbReference>
<organism evidence="7 8">
    <name type="scientific">Shewanella gaetbuli</name>
    <dbReference type="NCBI Taxonomy" id="220752"/>
    <lineage>
        <taxon>Bacteria</taxon>
        <taxon>Pseudomonadati</taxon>
        <taxon>Pseudomonadota</taxon>
        <taxon>Gammaproteobacteria</taxon>
        <taxon>Alteromonadales</taxon>
        <taxon>Shewanellaceae</taxon>
        <taxon>Shewanella</taxon>
    </lineage>
</organism>
<evidence type="ECO:0000256" key="4">
    <source>
        <dbReference type="RuleBase" id="RU003719"/>
    </source>
</evidence>
<evidence type="ECO:0000259" key="5">
    <source>
        <dbReference type="Pfam" id="PF00389"/>
    </source>
</evidence>
<evidence type="ECO:0000256" key="2">
    <source>
        <dbReference type="ARBA" id="ARBA00023002"/>
    </source>
</evidence>
<proteinExistence type="inferred from homology"/>
<evidence type="ECO:0000313" key="7">
    <source>
        <dbReference type="EMBL" id="MCL1142706.1"/>
    </source>
</evidence>